<evidence type="ECO:0000313" key="3">
    <source>
        <dbReference type="Proteomes" id="UP000751190"/>
    </source>
</evidence>
<feature type="compositionally biased region" description="Polar residues" evidence="1">
    <location>
        <begin position="60"/>
        <end position="74"/>
    </location>
</feature>
<feature type="region of interest" description="Disordered" evidence="1">
    <location>
        <begin position="1"/>
        <end position="90"/>
    </location>
</feature>
<dbReference type="AlphaFoldDB" id="A0A8J5XM94"/>
<gene>
    <name evidence="2" type="ORF">KFE25_000864</name>
</gene>
<evidence type="ECO:0000313" key="2">
    <source>
        <dbReference type="EMBL" id="KAG8467548.1"/>
    </source>
</evidence>
<accession>A0A8J5XM94</accession>
<reference evidence="2" key="1">
    <citation type="submission" date="2021-05" db="EMBL/GenBank/DDBJ databases">
        <title>The genome of the haptophyte Pavlova lutheri (Diacronema luteri, Pavlovales) - a model for lipid biosynthesis in eukaryotic algae.</title>
        <authorList>
            <person name="Hulatt C.J."/>
            <person name="Posewitz M.C."/>
        </authorList>
    </citation>
    <scope>NUCLEOTIDE SEQUENCE</scope>
    <source>
        <strain evidence="2">NIVA-4/92</strain>
    </source>
</reference>
<proteinExistence type="predicted"/>
<dbReference type="Proteomes" id="UP000751190">
    <property type="component" value="Unassembled WGS sequence"/>
</dbReference>
<keyword evidence="3" id="KW-1185">Reference proteome</keyword>
<dbReference type="EMBL" id="JAGTXO010000006">
    <property type="protein sequence ID" value="KAG8467548.1"/>
    <property type="molecule type" value="Genomic_DNA"/>
</dbReference>
<name>A0A8J5XM94_DIALT</name>
<feature type="compositionally biased region" description="Acidic residues" evidence="1">
    <location>
        <begin position="49"/>
        <end position="59"/>
    </location>
</feature>
<sequence>MGTRLRIGLAPDTGLPCAQPPSASHAPTQPADGYAALAEDERDALLGDGDVDGDDDDDNTTASAHAYTGSSSMHPPSGAGSTRDCARAGE</sequence>
<organism evidence="2 3">
    <name type="scientific">Diacronema lutheri</name>
    <name type="common">Unicellular marine alga</name>
    <name type="synonym">Monochrysis lutheri</name>
    <dbReference type="NCBI Taxonomy" id="2081491"/>
    <lineage>
        <taxon>Eukaryota</taxon>
        <taxon>Haptista</taxon>
        <taxon>Haptophyta</taxon>
        <taxon>Pavlovophyceae</taxon>
        <taxon>Pavlovales</taxon>
        <taxon>Pavlovaceae</taxon>
        <taxon>Diacronema</taxon>
    </lineage>
</organism>
<protein>
    <submittedName>
        <fullName evidence="2">Uncharacterized protein</fullName>
    </submittedName>
</protein>
<comment type="caution">
    <text evidence="2">The sequence shown here is derived from an EMBL/GenBank/DDBJ whole genome shotgun (WGS) entry which is preliminary data.</text>
</comment>
<evidence type="ECO:0000256" key="1">
    <source>
        <dbReference type="SAM" id="MobiDB-lite"/>
    </source>
</evidence>